<accession>A0A150GWP0</accession>
<dbReference type="Proteomes" id="UP000075714">
    <property type="component" value="Unassembled WGS sequence"/>
</dbReference>
<sequence length="153" mass="16856">MVEVEYVREGRVQPAGEGVELQAAIAAITPCILYWLQERTWRSPLVALGEVEEGTALRKNTTCSSSSDIPFIEVYVQLLARDVDAPLEFKSFRGMVSQQQEQQLALRDPGGIGARAQNLIRASLRLALRASFAEPTLQLRFGVPQGAFVVVAR</sequence>
<evidence type="ECO:0000313" key="2">
    <source>
        <dbReference type="Proteomes" id="UP000075714"/>
    </source>
</evidence>
<dbReference type="EMBL" id="LSYV01000006">
    <property type="protein sequence ID" value="KXZ54271.1"/>
    <property type="molecule type" value="Genomic_DNA"/>
</dbReference>
<protein>
    <submittedName>
        <fullName evidence="1">Uncharacterized protein</fullName>
    </submittedName>
</protein>
<comment type="caution">
    <text evidence="1">The sequence shown here is derived from an EMBL/GenBank/DDBJ whole genome shotgun (WGS) entry which is preliminary data.</text>
</comment>
<organism evidence="1 2">
    <name type="scientific">Gonium pectorale</name>
    <name type="common">Green alga</name>
    <dbReference type="NCBI Taxonomy" id="33097"/>
    <lineage>
        <taxon>Eukaryota</taxon>
        <taxon>Viridiplantae</taxon>
        <taxon>Chlorophyta</taxon>
        <taxon>core chlorophytes</taxon>
        <taxon>Chlorophyceae</taxon>
        <taxon>CS clade</taxon>
        <taxon>Chlamydomonadales</taxon>
        <taxon>Volvocaceae</taxon>
        <taxon>Gonium</taxon>
    </lineage>
</organism>
<proteinExistence type="predicted"/>
<keyword evidence="2" id="KW-1185">Reference proteome</keyword>
<reference evidence="2" key="1">
    <citation type="journal article" date="2016" name="Nat. Commun.">
        <title>The Gonium pectorale genome demonstrates co-option of cell cycle regulation during the evolution of multicellularity.</title>
        <authorList>
            <person name="Hanschen E.R."/>
            <person name="Marriage T.N."/>
            <person name="Ferris P.J."/>
            <person name="Hamaji T."/>
            <person name="Toyoda A."/>
            <person name="Fujiyama A."/>
            <person name="Neme R."/>
            <person name="Noguchi H."/>
            <person name="Minakuchi Y."/>
            <person name="Suzuki M."/>
            <person name="Kawai-Toyooka H."/>
            <person name="Smith D.R."/>
            <person name="Sparks H."/>
            <person name="Anderson J."/>
            <person name="Bakaric R."/>
            <person name="Luria V."/>
            <person name="Karger A."/>
            <person name="Kirschner M.W."/>
            <person name="Durand P.M."/>
            <person name="Michod R.E."/>
            <person name="Nozaki H."/>
            <person name="Olson B.J."/>
        </authorList>
    </citation>
    <scope>NUCLEOTIDE SEQUENCE [LARGE SCALE GENOMIC DNA]</scope>
    <source>
        <strain evidence="2">NIES-2863</strain>
    </source>
</reference>
<evidence type="ECO:0000313" key="1">
    <source>
        <dbReference type="EMBL" id="KXZ54271.1"/>
    </source>
</evidence>
<gene>
    <name evidence="1" type="ORF">GPECTOR_5g36</name>
</gene>
<name>A0A150GWP0_GONPE</name>
<dbReference type="AlphaFoldDB" id="A0A150GWP0"/>